<dbReference type="InterPro" id="IPR050141">
    <property type="entry name" value="GCL_type2/YbdK_subfam"/>
</dbReference>
<dbReference type="AlphaFoldDB" id="B1X520"/>
<dbReference type="EMBL" id="CP000815">
    <property type="protein sequence ID" value="ACB43039.1"/>
    <property type="molecule type" value="Genomic_DNA"/>
</dbReference>
<name>B1X520_PAUCH</name>
<dbReference type="NCBIfam" id="TIGR02048">
    <property type="entry name" value="gshA_cyano"/>
    <property type="match status" value="1"/>
</dbReference>
<evidence type="ECO:0000313" key="1">
    <source>
        <dbReference type="EMBL" id="ACB43039.1"/>
    </source>
</evidence>
<gene>
    <name evidence="1" type="ordered locus">PCC_0611</name>
</gene>
<dbReference type="Pfam" id="PF04107">
    <property type="entry name" value="GCS2"/>
    <property type="match status" value="1"/>
</dbReference>
<evidence type="ECO:0008006" key="2">
    <source>
        <dbReference type="Google" id="ProtNLM"/>
    </source>
</evidence>
<dbReference type="GeneID" id="6482039"/>
<sequence length="377" mass="42487">MNHSLLLKGFEVELFTGKDDGTVIGIASKAAQALTGFITEPDERNIEYTTPPHTAYDQQLVFLLEPRLRLRHWLSQHELTLLPGSTLSLGDSNHFERSNPGNIYHDLIETKYGTRVVTASVHINFGLRDMEMLFASCRLVRCEAALLLALSASSPFLDGKICGVHSQRWKQFPLTPLEVPLFVDHKHYVDWMKSELLVGKMYNERHFWTSVRPNGTARPHNVNRLELRICDLISDPKILLAITAFIELRLIELMNNPENCDPLRISKLTPTELATLADSNDQKAAQSSLDSMLHDWHDGESISARDWIGQKLESMVPLAEAYGLTKVLSPVNQLLIEGNQSMIWLKEIEKGLTISQVLSKEIANMAKQDEDLNNALG</sequence>
<dbReference type="InterPro" id="IPR011792">
    <property type="entry name" value="GshA_cyano"/>
</dbReference>
<dbReference type="InterPro" id="IPR006336">
    <property type="entry name" value="GCS2"/>
</dbReference>
<dbReference type="GO" id="GO:0042398">
    <property type="term" value="P:modified amino acid biosynthetic process"/>
    <property type="evidence" value="ECO:0007669"/>
    <property type="project" value="InterPro"/>
</dbReference>
<geneLocation type="organellar chromatophore" evidence="1"/>
<dbReference type="PANTHER" id="PTHR36510:SF1">
    <property type="entry name" value="GLUTAMATE--CYSTEINE LIGASE 2-RELATED"/>
    <property type="match status" value="1"/>
</dbReference>
<organism evidence="1">
    <name type="scientific">Paulinella chromatophora</name>
    <dbReference type="NCBI Taxonomy" id="39717"/>
    <lineage>
        <taxon>Eukaryota</taxon>
        <taxon>Sar</taxon>
        <taxon>Rhizaria</taxon>
        <taxon>Cercozoa</taxon>
        <taxon>Imbricatea</taxon>
        <taxon>Silicofilosea</taxon>
        <taxon>Euglyphida</taxon>
        <taxon>Paulinellidae</taxon>
        <taxon>Paulinella</taxon>
    </lineage>
</organism>
<dbReference type="GO" id="GO:0004357">
    <property type="term" value="F:glutamate-cysteine ligase activity"/>
    <property type="evidence" value="ECO:0007669"/>
    <property type="project" value="InterPro"/>
</dbReference>
<dbReference type="RefSeq" id="YP_002049249.1">
    <property type="nucleotide sequence ID" value="NC_011087.1"/>
</dbReference>
<dbReference type="SUPFAM" id="SSF55931">
    <property type="entry name" value="Glutamine synthetase/guanido kinase"/>
    <property type="match status" value="1"/>
</dbReference>
<reference evidence="1" key="2">
    <citation type="journal article" date="2008" name="Curr. Biol.">
        <title>Chromatophore genome sequence of Paulinella sheds light on acquisition of photosynthesis by eukaryotes.</title>
        <authorList>
            <person name="Nowack E.C.M."/>
            <person name="Melkonian M."/>
            <person name="Gloeckner G."/>
        </authorList>
    </citation>
    <scope>NUCLEOTIDE SEQUENCE [LARGE SCALE GENOMIC DNA]</scope>
</reference>
<keyword evidence="1" id="KW-0934">Plastid</keyword>
<proteinExistence type="predicted"/>
<protein>
    <recommendedName>
        <fullName evidence="2">Glutamate--cysteine ligase</fullName>
    </recommendedName>
</protein>
<dbReference type="PANTHER" id="PTHR36510">
    <property type="entry name" value="GLUTAMATE--CYSTEINE LIGASE 2-RELATED"/>
    <property type="match status" value="1"/>
</dbReference>
<reference evidence="1" key="1">
    <citation type="submission" date="2007-08" db="EMBL/GenBank/DDBJ databases">
        <authorList>
            <person name="Gloeckner G."/>
            <person name="Nowack E."/>
            <person name="Melkonian M."/>
        </authorList>
    </citation>
    <scope>NUCLEOTIDE SEQUENCE</scope>
</reference>
<dbReference type="Gene3D" id="3.30.590.20">
    <property type="match status" value="1"/>
</dbReference>
<dbReference type="InterPro" id="IPR014746">
    <property type="entry name" value="Gln_synth/guanido_kin_cat_dom"/>
</dbReference>
<accession>B1X520</accession>